<dbReference type="Proteomes" id="UP000447434">
    <property type="component" value="Chromosome 3"/>
</dbReference>
<evidence type="ECO:0000313" key="2">
    <source>
        <dbReference type="EMBL" id="KAE9617732.1"/>
    </source>
</evidence>
<dbReference type="OrthoDB" id="1702147at2759"/>
<keyword evidence="1" id="KW-1133">Transmembrane helix</keyword>
<dbReference type="AlphaFoldDB" id="A0A6A4QWC4"/>
<evidence type="ECO:0000313" key="3">
    <source>
        <dbReference type="Proteomes" id="UP000447434"/>
    </source>
</evidence>
<evidence type="ECO:0000256" key="1">
    <source>
        <dbReference type="SAM" id="Phobius"/>
    </source>
</evidence>
<reference evidence="3" key="1">
    <citation type="journal article" date="2020" name="Nat. Commun.">
        <title>Genome sequence of the cluster root forming white lupin.</title>
        <authorList>
            <person name="Hufnagel B."/>
            <person name="Marques A."/>
            <person name="Soriano A."/>
            <person name="Marques L."/>
            <person name="Divol F."/>
            <person name="Doumas P."/>
            <person name="Sallet E."/>
            <person name="Mancinotti D."/>
            <person name="Carrere S."/>
            <person name="Marande W."/>
            <person name="Arribat S."/>
            <person name="Keller J."/>
            <person name="Huneau C."/>
            <person name="Blein T."/>
            <person name="Aime D."/>
            <person name="Laguerre M."/>
            <person name="Taylor J."/>
            <person name="Schubert V."/>
            <person name="Nelson M."/>
            <person name="Geu-Flores F."/>
            <person name="Crespi M."/>
            <person name="Gallardo-Guerrero K."/>
            <person name="Delaux P.-M."/>
            <person name="Salse J."/>
            <person name="Berges H."/>
            <person name="Guyot R."/>
            <person name="Gouzy J."/>
            <person name="Peret B."/>
        </authorList>
    </citation>
    <scope>NUCLEOTIDE SEQUENCE [LARGE SCALE GENOMIC DNA]</scope>
    <source>
        <strain evidence="3">cv. Amiga</strain>
    </source>
</reference>
<gene>
    <name evidence="2" type="ORF">Lalb_Chr03g0038471</name>
</gene>
<dbReference type="EMBL" id="WOCE01000003">
    <property type="protein sequence ID" value="KAE9617732.1"/>
    <property type="molecule type" value="Genomic_DNA"/>
</dbReference>
<comment type="caution">
    <text evidence="2">The sequence shown here is derived from an EMBL/GenBank/DDBJ whole genome shotgun (WGS) entry which is preliminary data.</text>
</comment>
<keyword evidence="3" id="KW-1185">Reference proteome</keyword>
<name>A0A6A4QWC4_LUPAL</name>
<sequence>MELNKIWRTNTKVKGFIIKKVKGGYSVAIAGFITFIPFRCYKKRKRISND</sequence>
<keyword evidence="1" id="KW-0812">Transmembrane</keyword>
<feature type="transmembrane region" description="Helical" evidence="1">
    <location>
        <begin position="23"/>
        <end position="41"/>
    </location>
</feature>
<protein>
    <recommendedName>
        <fullName evidence="4">Ribosomal protein S1</fullName>
    </recommendedName>
</protein>
<evidence type="ECO:0008006" key="4">
    <source>
        <dbReference type="Google" id="ProtNLM"/>
    </source>
</evidence>
<proteinExistence type="predicted"/>
<accession>A0A6A4QWC4</accession>
<organism evidence="2 3">
    <name type="scientific">Lupinus albus</name>
    <name type="common">White lupine</name>
    <name type="synonym">Lupinus termis</name>
    <dbReference type="NCBI Taxonomy" id="3870"/>
    <lineage>
        <taxon>Eukaryota</taxon>
        <taxon>Viridiplantae</taxon>
        <taxon>Streptophyta</taxon>
        <taxon>Embryophyta</taxon>
        <taxon>Tracheophyta</taxon>
        <taxon>Spermatophyta</taxon>
        <taxon>Magnoliopsida</taxon>
        <taxon>eudicotyledons</taxon>
        <taxon>Gunneridae</taxon>
        <taxon>Pentapetalae</taxon>
        <taxon>rosids</taxon>
        <taxon>fabids</taxon>
        <taxon>Fabales</taxon>
        <taxon>Fabaceae</taxon>
        <taxon>Papilionoideae</taxon>
        <taxon>50 kb inversion clade</taxon>
        <taxon>genistoids sensu lato</taxon>
        <taxon>core genistoids</taxon>
        <taxon>Genisteae</taxon>
        <taxon>Lupinus</taxon>
    </lineage>
</organism>
<keyword evidence="1" id="KW-0472">Membrane</keyword>